<accession>A0A6C0JZ61</accession>
<name>A0A6C0JZ61_9ZZZZ</name>
<dbReference type="InterPro" id="IPR019734">
    <property type="entry name" value="TPR_rpt"/>
</dbReference>
<dbReference type="SUPFAM" id="SSF81901">
    <property type="entry name" value="HCP-like"/>
    <property type="match status" value="1"/>
</dbReference>
<evidence type="ECO:0000313" key="2">
    <source>
        <dbReference type="EMBL" id="QHU09064.1"/>
    </source>
</evidence>
<sequence>MVVIETKLYDCCDNEFIKIYKQDYCNLEMYHDIGMFERLTGLIHDICIPFSIKSPIFINPTHGGFLPIIVSEHNTLDNVRIYFDDNDSNHYENANKNISRHMIKNVYIINQPDYNLIQELNKNTCLLFSDESDIVNRYILSNYENTIIITSKNERLEKLYEYKYRLSDTKYTLYISKKLHFTFFVNFKYYINDSDKVTNSTDSILNYDNLIHVCIMVKNGGAQFEQMLMDNIHLMDRWTILDTGSTDNTIETIHKILVGKKKGYLYQEPFINFKEGRNRLLELAETSCKYTLMLDDTFVIGGNLRKFLTETRGDQFSTSFSLYIKSDDLEYASNRILKTNRKLKYLYKIHEVIQPENNNNVIIPIADAFIEDRRFDYMEKRTMDRKQQDLKLLYEELEEDHDNPRTHYYLAQTYNILNDYENAFKWFMERVNHKHEGFIQEKVDAAFEGARVANFKLNLSWNIVEPLYLNAYELDKERPDSLYFIGIHYYLKNDFQKAYGYFKKAFEIGYPDHKQYSLKPTISFHFLPFFLTKTCYHTLDNKLGEQSAEFFLKHNDQNTESYIEVVSWYNIYKKLNACDLSNYKIKKSGKPIFVFIADGGFNPWSGKNILTTGVGGSETYIIEMARYIQKSGHLDVVVFCNCSENETFEEVEYKHLNEFYKFINENKVHSCIVSRFSEYLPVAFRGLTENVYLVVHDLTPSGIVIPMDSKLKNIFCLTEWHVDYMNERFPSLRNITVPFYYGIDSNTFVINETDTIEPYKFMYSSFPTRGLLPLLQMWPKIYEKETKSSLHIYADVNGKWVNEVASDQMKEVRQLLEEYKHMNIVYHGWVDKQTLANAWRTSDIWFYPCTFMETFCLTALEAAATRTFAITNDLAALQNTVGNRGAVIEGDASSKEWQTKALERLFYYMDEKNVMEKQERIEKNYEWVLNLTWKNQAEKLLSEYIKPSSDNQFAHR</sequence>
<dbReference type="EMBL" id="MN740705">
    <property type="protein sequence ID" value="QHU09064.1"/>
    <property type="molecule type" value="Genomic_DNA"/>
</dbReference>
<dbReference type="PANTHER" id="PTHR46401">
    <property type="entry name" value="GLYCOSYLTRANSFERASE WBBK-RELATED"/>
    <property type="match status" value="1"/>
</dbReference>
<dbReference type="InterPro" id="IPR011990">
    <property type="entry name" value="TPR-like_helical_dom_sf"/>
</dbReference>
<dbReference type="PROSITE" id="PS50005">
    <property type="entry name" value="TPR"/>
    <property type="match status" value="1"/>
</dbReference>
<dbReference type="GO" id="GO:0009103">
    <property type="term" value="P:lipopolysaccharide biosynthetic process"/>
    <property type="evidence" value="ECO:0007669"/>
    <property type="project" value="TreeGrafter"/>
</dbReference>
<evidence type="ECO:0008006" key="3">
    <source>
        <dbReference type="Google" id="ProtNLM"/>
    </source>
</evidence>
<dbReference type="Gene3D" id="1.25.40.10">
    <property type="entry name" value="Tetratricopeptide repeat domain"/>
    <property type="match status" value="1"/>
</dbReference>
<dbReference type="SUPFAM" id="SSF53756">
    <property type="entry name" value="UDP-Glycosyltransferase/glycogen phosphorylase"/>
    <property type="match status" value="1"/>
</dbReference>
<dbReference type="PANTHER" id="PTHR46401:SF2">
    <property type="entry name" value="GLYCOSYLTRANSFERASE WBBK-RELATED"/>
    <property type="match status" value="1"/>
</dbReference>
<proteinExistence type="predicted"/>
<reference evidence="2" key="1">
    <citation type="journal article" date="2020" name="Nature">
        <title>Giant virus diversity and host interactions through global metagenomics.</title>
        <authorList>
            <person name="Schulz F."/>
            <person name="Roux S."/>
            <person name="Paez-Espino D."/>
            <person name="Jungbluth S."/>
            <person name="Walsh D.A."/>
            <person name="Denef V.J."/>
            <person name="McMahon K.D."/>
            <person name="Konstantinidis K.T."/>
            <person name="Eloe-Fadrosh E.A."/>
            <person name="Kyrpides N.C."/>
            <person name="Woyke T."/>
        </authorList>
    </citation>
    <scope>NUCLEOTIDE SEQUENCE</scope>
    <source>
        <strain evidence="2">GVMAG-S-1074260-58</strain>
    </source>
</reference>
<dbReference type="CDD" id="cd03801">
    <property type="entry name" value="GT4_PimA-like"/>
    <property type="match status" value="1"/>
</dbReference>
<protein>
    <recommendedName>
        <fullName evidence="3">Glycosyltransferase 2-like domain-containing protein</fullName>
    </recommendedName>
</protein>
<evidence type="ECO:0000256" key="1">
    <source>
        <dbReference type="ARBA" id="ARBA00022679"/>
    </source>
</evidence>
<keyword evidence="1" id="KW-0808">Transferase</keyword>
<dbReference type="GO" id="GO:0016757">
    <property type="term" value="F:glycosyltransferase activity"/>
    <property type="evidence" value="ECO:0007669"/>
    <property type="project" value="TreeGrafter"/>
</dbReference>
<dbReference type="Pfam" id="PF13692">
    <property type="entry name" value="Glyco_trans_1_4"/>
    <property type="match status" value="1"/>
</dbReference>
<organism evidence="2">
    <name type="scientific">viral metagenome</name>
    <dbReference type="NCBI Taxonomy" id="1070528"/>
    <lineage>
        <taxon>unclassified sequences</taxon>
        <taxon>metagenomes</taxon>
        <taxon>organismal metagenomes</taxon>
    </lineage>
</organism>
<dbReference type="AlphaFoldDB" id="A0A6C0JZ61"/>
<dbReference type="Gene3D" id="3.40.50.2000">
    <property type="entry name" value="Glycogen Phosphorylase B"/>
    <property type="match status" value="1"/>
</dbReference>
<dbReference type="SMART" id="SM00028">
    <property type="entry name" value="TPR"/>
    <property type="match status" value="2"/>
</dbReference>